<dbReference type="OrthoDB" id="792783at2"/>
<gene>
    <name evidence="3" type="ORF">SAMN05661044_02684</name>
</gene>
<accession>A0A1H7QQF3</accession>
<protein>
    <submittedName>
        <fullName evidence="3">F5/8 type C domain-containing protein</fullName>
    </submittedName>
</protein>
<evidence type="ECO:0000313" key="3">
    <source>
        <dbReference type="EMBL" id="SEL50129.1"/>
    </source>
</evidence>
<feature type="domain" description="BT-3987-like N-terminal" evidence="2">
    <location>
        <begin position="48"/>
        <end position="153"/>
    </location>
</feature>
<feature type="domain" description="F5/8 type C" evidence="1">
    <location>
        <begin position="342"/>
        <end position="456"/>
    </location>
</feature>
<name>A0A1H7QQF3_OLID1</name>
<dbReference type="SUPFAM" id="SSF49785">
    <property type="entry name" value="Galactose-binding domain-like"/>
    <property type="match status" value="1"/>
</dbReference>
<dbReference type="InterPro" id="IPR008979">
    <property type="entry name" value="Galactose-bd-like_sf"/>
</dbReference>
<dbReference type="AlphaFoldDB" id="A0A1H7QQF3"/>
<reference evidence="4" key="1">
    <citation type="submission" date="2016-10" db="EMBL/GenBank/DDBJ databases">
        <authorList>
            <person name="Varghese N."/>
            <person name="Submissions S."/>
        </authorList>
    </citation>
    <scope>NUCLEOTIDE SEQUENCE [LARGE SCALE GENOMIC DNA]</scope>
    <source>
        <strain evidence="4">DSM 18733</strain>
    </source>
</reference>
<evidence type="ECO:0000259" key="1">
    <source>
        <dbReference type="Pfam" id="PF00754"/>
    </source>
</evidence>
<dbReference type="Pfam" id="PF00754">
    <property type="entry name" value="F5_F8_type_C"/>
    <property type="match status" value="1"/>
</dbReference>
<dbReference type="InterPro" id="IPR013728">
    <property type="entry name" value="BT_3987-like_N"/>
</dbReference>
<dbReference type="EMBL" id="FOAF01000002">
    <property type="protein sequence ID" value="SEL50129.1"/>
    <property type="molecule type" value="Genomic_DNA"/>
</dbReference>
<sequence length="464" mass="51555">MELQLIPKLCIRIAICCLPILLFLGSCKENDLEQFNSEQVDPRTISAGDMDTTVVKDDENVTVKLRVKLSQAAAKAFEVGLTVDNQQLEEAIEQGQLANTTVIQAGTYQLPNVVQIPFGAKEATFEVPINITALERVYGKQVALGIKLTNPSKGNVTDLANDITTLLLETDKVLNLEDIHYLSFQKAGELLEIANKQNYTVNSGGISIPVDILLAGKASRAFEVSVVSNADTINKLIANGTLPQNTQLLSRQDYSVDSIQRIPANTNQFPLSVGILWEKITNHLDHPVAFALDLQYPSRHVLSPDKATLVLLIYPDRVAEVDITKQGEFSVSRDNGDGPDAGEGSKKLVDGNYNSKFLTNWDVNNLLWFQVLYPEPILAGAYTFTSGNDASERDPKDWNLQGSLDGEEWTILDTRTGETFPERFQTKRYEFTSTIPYRYYRVNVTANHGAGAFQMIEWRLIRTP</sequence>
<dbReference type="Proteomes" id="UP000199421">
    <property type="component" value="Unassembled WGS sequence"/>
</dbReference>
<dbReference type="Gene3D" id="2.60.40.1740">
    <property type="entry name" value="hypothetical protein (bacova_03559)"/>
    <property type="match status" value="1"/>
</dbReference>
<dbReference type="RefSeq" id="WP_093325062.1">
    <property type="nucleotide sequence ID" value="NZ_FOAF01000002.1"/>
</dbReference>
<keyword evidence="4" id="KW-1185">Reference proteome</keyword>
<dbReference type="InterPro" id="IPR000421">
    <property type="entry name" value="FA58C"/>
</dbReference>
<evidence type="ECO:0000313" key="4">
    <source>
        <dbReference type="Proteomes" id="UP000199421"/>
    </source>
</evidence>
<dbReference type="Pfam" id="PF08522">
    <property type="entry name" value="BT_3987-like_N"/>
    <property type="match status" value="1"/>
</dbReference>
<proteinExistence type="predicted"/>
<organism evidence="3 4">
    <name type="scientific">Olivibacter domesticus</name>
    <name type="common">Pseudosphingobacterium domesticum</name>
    <dbReference type="NCBI Taxonomy" id="407022"/>
    <lineage>
        <taxon>Bacteria</taxon>
        <taxon>Pseudomonadati</taxon>
        <taxon>Bacteroidota</taxon>
        <taxon>Sphingobacteriia</taxon>
        <taxon>Sphingobacteriales</taxon>
        <taxon>Sphingobacteriaceae</taxon>
        <taxon>Olivibacter</taxon>
    </lineage>
</organism>
<dbReference type="STRING" id="407022.SAMN05661044_02684"/>
<dbReference type="Gene3D" id="2.60.120.260">
    <property type="entry name" value="Galactose-binding domain-like"/>
    <property type="match status" value="1"/>
</dbReference>
<evidence type="ECO:0000259" key="2">
    <source>
        <dbReference type="Pfam" id="PF08522"/>
    </source>
</evidence>